<dbReference type="InterPro" id="IPR002033">
    <property type="entry name" value="TatC"/>
</dbReference>
<organism evidence="8 9">
    <name type="scientific">Oceanitalea stevensii</name>
    <dbReference type="NCBI Taxonomy" id="2763072"/>
    <lineage>
        <taxon>Bacteria</taxon>
        <taxon>Bacillati</taxon>
        <taxon>Actinomycetota</taxon>
        <taxon>Actinomycetes</taxon>
        <taxon>Micrococcales</taxon>
        <taxon>Bogoriellaceae</taxon>
        <taxon>Georgenia</taxon>
    </lineage>
</organism>
<keyword evidence="6 7" id="KW-0472">Membrane</keyword>
<dbReference type="PANTHER" id="PTHR30371">
    <property type="entry name" value="SEC-INDEPENDENT PROTEIN TRANSLOCASE PROTEIN TATC"/>
    <property type="match status" value="1"/>
</dbReference>
<evidence type="ECO:0000256" key="5">
    <source>
        <dbReference type="ARBA" id="ARBA00023010"/>
    </source>
</evidence>
<evidence type="ECO:0000256" key="2">
    <source>
        <dbReference type="ARBA" id="ARBA00022692"/>
    </source>
</evidence>
<dbReference type="Pfam" id="PF00902">
    <property type="entry name" value="TatC"/>
    <property type="match status" value="1"/>
</dbReference>
<comment type="subunit">
    <text evidence="7">The Tat system comprises two distinct complexes: a TatABC complex, containing multiple copies of TatA, TatB and TatC subunits, and a separate TatA complex, containing only TatA subunits. Substrates initially bind to the TatABC complex, which probably triggers association of the separate TatA complex to form the active translocon.</text>
</comment>
<keyword evidence="7" id="KW-1003">Cell membrane</keyword>
<comment type="caution">
    <text evidence="8">The sequence shown here is derived from an EMBL/GenBank/DDBJ whole genome shotgun (WGS) entry which is preliminary data.</text>
</comment>
<accession>A0ABR8Z4H3</accession>
<evidence type="ECO:0000313" key="9">
    <source>
        <dbReference type="Proteomes" id="UP000661894"/>
    </source>
</evidence>
<comment type="function">
    <text evidence="7">Part of the twin-arginine translocation (Tat) system that transports large folded proteins containing a characteristic twin-arginine motif in their signal peptide across membranes. Together with TatB, TatC is part of a receptor directly interacting with Tat signal peptides.</text>
</comment>
<reference evidence="8 9" key="1">
    <citation type="submission" date="2020-08" db="EMBL/GenBank/DDBJ databases">
        <title>A Genomic Blueprint of the Chicken Gut Microbiome.</title>
        <authorList>
            <person name="Gilroy R."/>
            <person name="Ravi A."/>
            <person name="Getino M."/>
            <person name="Pursley I."/>
            <person name="Horton D.L."/>
            <person name="Alikhan N.-F."/>
            <person name="Baker D."/>
            <person name="Gharbi K."/>
            <person name="Hall N."/>
            <person name="Watson M."/>
            <person name="Adriaenssens E.M."/>
            <person name="Foster-Nyarko E."/>
            <person name="Jarju S."/>
            <person name="Secka A."/>
            <person name="Antonio M."/>
            <person name="Oren A."/>
            <person name="Chaudhuri R."/>
            <person name="La Ragione R.M."/>
            <person name="Hildebrand F."/>
            <person name="Pallen M.J."/>
        </authorList>
    </citation>
    <scope>NUCLEOTIDE SEQUENCE [LARGE SCALE GENOMIC DNA]</scope>
    <source>
        <strain evidence="8 9">Sa1BUA1</strain>
    </source>
</reference>
<dbReference type="PANTHER" id="PTHR30371:SF0">
    <property type="entry name" value="SEC-INDEPENDENT PROTEIN TRANSLOCASE PROTEIN TATC, CHLOROPLASTIC-RELATED"/>
    <property type="match status" value="1"/>
</dbReference>
<protein>
    <recommendedName>
        <fullName evidence="7">Sec-independent protein translocase protein TatC</fullName>
    </recommendedName>
</protein>
<keyword evidence="5 7" id="KW-0811">Translocation</keyword>
<evidence type="ECO:0000256" key="3">
    <source>
        <dbReference type="ARBA" id="ARBA00022927"/>
    </source>
</evidence>
<feature type="transmembrane region" description="Helical" evidence="7">
    <location>
        <begin position="14"/>
        <end position="32"/>
    </location>
</feature>
<evidence type="ECO:0000256" key="7">
    <source>
        <dbReference type="HAMAP-Rule" id="MF_00902"/>
    </source>
</evidence>
<feature type="transmembrane region" description="Helical" evidence="7">
    <location>
        <begin position="147"/>
        <end position="174"/>
    </location>
</feature>
<proteinExistence type="inferred from homology"/>
<dbReference type="EMBL" id="JACSPO010000008">
    <property type="protein sequence ID" value="MBD8063229.1"/>
    <property type="molecule type" value="Genomic_DNA"/>
</dbReference>
<evidence type="ECO:0000256" key="1">
    <source>
        <dbReference type="ARBA" id="ARBA00004141"/>
    </source>
</evidence>
<feature type="transmembrane region" description="Helical" evidence="7">
    <location>
        <begin position="209"/>
        <end position="229"/>
    </location>
</feature>
<evidence type="ECO:0000256" key="6">
    <source>
        <dbReference type="ARBA" id="ARBA00023136"/>
    </source>
</evidence>
<keyword evidence="9" id="KW-1185">Reference proteome</keyword>
<dbReference type="HAMAP" id="MF_00902">
    <property type="entry name" value="TatC"/>
    <property type="match status" value="1"/>
</dbReference>
<evidence type="ECO:0000256" key="4">
    <source>
        <dbReference type="ARBA" id="ARBA00022989"/>
    </source>
</evidence>
<dbReference type="PRINTS" id="PR01840">
    <property type="entry name" value="TATCFAMILY"/>
</dbReference>
<dbReference type="NCBIfam" id="TIGR00945">
    <property type="entry name" value="tatC"/>
    <property type="match status" value="1"/>
</dbReference>
<feature type="transmembrane region" description="Helical" evidence="7">
    <location>
        <begin position="101"/>
        <end position="127"/>
    </location>
</feature>
<keyword evidence="2 7" id="KW-0812">Transmembrane</keyword>
<keyword evidence="3 7" id="KW-0653">Protein transport</keyword>
<evidence type="ECO:0000313" key="8">
    <source>
        <dbReference type="EMBL" id="MBD8063229.1"/>
    </source>
</evidence>
<feature type="transmembrane region" description="Helical" evidence="7">
    <location>
        <begin position="186"/>
        <end position="203"/>
    </location>
</feature>
<keyword evidence="4 7" id="KW-1133">Transmembrane helix</keyword>
<sequence>MSVGAHLRELRKRLVLVLLGLAVGTTAGWFLYEPVMAFLQEPLTEISGGSSQLNFQTIGAAFELQLKVAFWAGAILSSPWWIYQIGAFIGPGLKRGERFHALAFGAAGIVLFAAGAVSGVLVVPRAVTALLSFVPDDAAALLSATSFVSFFMYLVLAFGLSFLLPEVLVALNFLGILPARTMLRGWRWAVVVAFTFAAMINPLPNPVFMIGQALALVGLYLLAVGVAALREAAQRRRAARADAPAPAPASSHA</sequence>
<keyword evidence="7" id="KW-0813">Transport</keyword>
<name>A0ABR8Z4H3_9MICO</name>
<feature type="transmembrane region" description="Helical" evidence="7">
    <location>
        <begin position="68"/>
        <end position="89"/>
    </location>
</feature>
<dbReference type="Proteomes" id="UP000661894">
    <property type="component" value="Unassembled WGS sequence"/>
</dbReference>
<comment type="similarity">
    <text evidence="7">Belongs to the TatC family.</text>
</comment>
<comment type="subcellular location">
    <subcellularLocation>
        <location evidence="7">Cell membrane</location>
        <topology evidence="7">Multi-pass membrane protein</topology>
    </subcellularLocation>
    <subcellularLocation>
        <location evidence="1">Membrane</location>
        <topology evidence="1">Multi-pass membrane protein</topology>
    </subcellularLocation>
</comment>
<gene>
    <name evidence="7 8" type="primary">tatC</name>
    <name evidence="8" type="ORF">H9624_12970</name>
</gene>